<evidence type="ECO:0000256" key="2">
    <source>
        <dbReference type="ARBA" id="ARBA00007581"/>
    </source>
</evidence>
<reference evidence="8 10" key="2">
    <citation type="submission" date="2019-03" db="EMBL/GenBank/DDBJ databases">
        <title>Genomic Encyclopedia of Type Strains, Phase IV (KMG-IV): sequencing the most valuable type-strain genomes for metagenomic binning, comparative biology and taxonomic classification.</title>
        <authorList>
            <person name="Goeker M."/>
        </authorList>
    </citation>
    <scope>NUCLEOTIDE SEQUENCE [LARGE SCALE GENOMIC DNA]</scope>
    <source>
        <strain evidence="8 10">DSM 101483</strain>
    </source>
</reference>
<dbReference type="Proteomes" id="UP000295506">
    <property type="component" value="Unassembled WGS sequence"/>
</dbReference>
<keyword evidence="9" id="KW-1185">Reference proteome</keyword>
<evidence type="ECO:0000256" key="5">
    <source>
        <dbReference type="ARBA" id="ARBA00023002"/>
    </source>
</evidence>
<dbReference type="Pfam" id="PF02900">
    <property type="entry name" value="LigB"/>
    <property type="match status" value="1"/>
</dbReference>
<dbReference type="PIRSF" id="PIRSF006157">
    <property type="entry name" value="Doxgns_DODA"/>
    <property type="match status" value="1"/>
</dbReference>
<evidence type="ECO:0000256" key="4">
    <source>
        <dbReference type="ARBA" id="ARBA00022833"/>
    </source>
</evidence>
<dbReference type="PANTHER" id="PTHR30096:SF0">
    <property type="entry name" value="4,5-DOPA DIOXYGENASE EXTRADIOL-LIKE PROTEIN"/>
    <property type="match status" value="1"/>
</dbReference>
<protein>
    <submittedName>
        <fullName evidence="7 8">Dioxygenase</fullName>
    </submittedName>
</protein>
<dbReference type="Gene3D" id="3.40.830.10">
    <property type="entry name" value="LigB-like"/>
    <property type="match status" value="1"/>
</dbReference>
<accession>A0A126QPW3</accession>
<organism evidence="8 10">
    <name type="scientific">Pseudodesulfovibrio indicus</name>
    <dbReference type="NCBI Taxonomy" id="1716143"/>
    <lineage>
        <taxon>Bacteria</taxon>
        <taxon>Pseudomonadati</taxon>
        <taxon>Thermodesulfobacteriota</taxon>
        <taxon>Desulfovibrionia</taxon>
        <taxon>Desulfovibrionales</taxon>
        <taxon>Desulfovibrionaceae</taxon>
    </lineage>
</organism>
<evidence type="ECO:0000313" key="8">
    <source>
        <dbReference type="EMBL" id="TDT88723.1"/>
    </source>
</evidence>
<reference evidence="7 9" key="1">
    <citation type="journal article" date="2016" name="Front. Microbiol.">
        <title>Genome Sequence of the Piezophilic, Mesophilic Sulfate-Reducing Bacterium Desulfovibrio indicus J2T.</title>
        <authorList>
            <person name="Cao J."/>
            <person name="Maignien L."/>
            <person name="Shao Z."/>
            <person name="Alain K."/>
            <person name="Jebbar M."/>
        </authorList>
    </citation>
    <scope>NUCLEOTIDE SEQUENCE [LARGE SCALE GENOMIC DNA]</scope>
    <source>
        <strain evidence="7 9">J2</strain>
    </source>
</reference>
<evidence type="ECO:0000313" key="10">
    <source>
        <dbReference type="Proteomes" id="UP000295506"/>
    </source>
</evidence>
<dbReference type="SUPFAM" id="SSF53213">
    <property type="entry name" value="LigB-like"/>
    <property type="match status" value="1"/>
</dbReference>
<dbReference type="GO" id="GO:0008270">
    <property type="term" value="F:zinc ion binding"/>
    <property type="evidence" value="ECO:0007669"/>
    <property type="project" value="InterPro"/>
</dbReference>
<dbReference type="PANTHER" id="PTHR30096">
    <property type="entry name" value="4,5-DOPA DIOXYGENASE EXTRADIOL-LIKE PROTEIN"/>
    <property type="match status" value="1"/>
</dbReference>
<dbReference type="AlphaFoldDB" id="A0A126QPW3"/>
<dbReference type="CDD" id="cd07363">
    <property type="entry name" value="45_DOPA_Dioxygenase"/>
    <property type="match status" value="1"/>
</dbReference>
<evidence type="ECO:0000313" key="9">
    <source>
        <dbReference type="Proteomes" id="UP000055611"/>
    </source>
</evidence>
<evidence type="ECO:0000313" key="7">
    <source>
        <dbReference type="EMBL" id="AMK12120.1"/>
    </source>
</evidence>
<dbReference type="InterPro" id="IPR004183">
    <property type="entry name" value="Xdiol_dOase_suB"/>
</dbReference>
<name>A0A126QPW3_9BACT</name>
<dbReference type="GO" id="GO:0016702">
    <property type="term" value="F:oxidoreductase activity, acting on single donors with incorporation of molecular oxygen, incorporation of two atoms of oxygen"/>
    <property type="evidence" value="ECO:0007669"/>
    <property type="project" value="UniProtKB-ARBA"/>
</dbReference>
<evidence type="ECO:0000259" key="6">
    <source>
        <dbReference type="Pfam" id="PF02900"/>
    </source>
</evidence>
<dbReference type="GO" id="GO:0008198">
    <property type="term" value="F:ferrous iron binding"/>
    <property type="evidence" value="ECO:0007669"/>
    <property type="project" value="InterPro"/>
</dbReference>
<feature type="domain" description="Extradiol ring-cleavage dioxygenase class III enzyme subunit B" evidence="6">
    <location>
        <begin position="31"/>
        <end position="248"/>
    </location>
</feature>
<proteinExistence type="inferred from homology"/>
<dbReference type="EMBL" id="SOBK01000005">
    <property type="protein sequence ID" value="TDT88723.1"/>
    <property type="molecule type" value="Genomic_DNA"/>
</dbReference>
<comment type="cofactor">
    <cofactor evidence="1">
        <name>Zn(2+)</name>
        <dbReference type="ChEBI" id="CHEBI:29105"/>
    </cofactor>
</comment>
<keyword evidence="8" id="KW-0223">Dioxygenase</keyword>
<evidence type="ECO:0000256" key="1">
    <source>
        <dbReference type="ARBA" id="ARBA00001947"/>
    </source>
</evidence>
<keyword evidence="4" id="KW-0862">Zinc</keyword>
<keyword evidence="5" id="KW-0560">Oxidoreductase</keyword>
<dbReference type="Proteomes" id="UP000055611">
    <property type="component" value="Chromosome"/>
</dbReference>
<dbReference type="RefSeq" id="WP_066805154.1">
    <property type="nucleotide sequence ID" value="NZ_CP014206.1"/>
</dbReference>
<dbReference type="OrthoDB" id="9790889at2"/>
<dbReference type="InterPro" id="IPR014436">
    <property type="entry name" value="Extradiol_dOase_DODA"/>
</dbReference>
<sequence>MNETKRNHAVIYLSHGAGPLPLLGDERHAEMVDNLRVLASSIEKPSAILVVSAHWEAATPAVTVGSRPPLLYDYYDFPPESYEITYPAPGDDALSAEVRERLALSGMDCGEERERGFDHGLFVPLKIMYPEADIPCVQLSLIKGLDPSAHLALGSALAGIDRENLLILGSGFSFHNMRAFFMPDTEETVAANQEFQAWLAETCSDPSLSEDQRRERLARWESAPHARYCHPREEHLLPLHVCVGAAGRPSSQWFGPTIFGKAATTVLWQPA</sequence>
<keyword evidence="3" id="KW-0479">Metal-binding</keyword>
<dbReference type="KEGG" id="dej:AWY79_13875"/>
<comment type="similarity">
    <text evidence="2">Belongs to the DODA-type extradiol aromatic ring-opening dioxygenase family.</text>
</comment>
<gene>
    <name evidence="7" type="ORF">AWY79_13875</name>
    <name evidence="8" type="ORF">EDC59_105124</name>
</gene>
<dbReference type="EMBL" id="CP014206">
    <property type="protein sequence ID" value="AMK12120.1"/>
    <property type="molecule type" value="Genomic_DNA"/>
</dbReference>
<evidence type="ECO:0000256" key="3">
    <source>
        <dbReference type="ARBA" id="ARBA00022723"/>
    </source>
</evidence>